<evidence type="ECO:0000313" key="1">
    <source>
        <dbReference type="EMBL" id="AJT40626.1"/>
    </source>
</evidence>
<dbReference type="EMBL" id="CP011005">
    <property type="protein sequence ID" value="AJT40626.1"/>
    <property type="molecule type" value="Genomic_DNA"/>
</dbReference>
<dbReference type="AlphaFoldDB" id="A0A0D4BWZ8"/>
<dbReference type="RefSeq" id="WP_045073370.1">
    <property type="nucleotide sequence ID" value="NZ_CP011005.1"/>
</dbReference>
<proteinExistence type="predicted"/>
<accession>A0A0D4BWZ8</accession>
<dbReference type="Proteomes" id="UP000061839">
    <property type="component" value="Chromosome"/>
</dbReference>
<reference evidence="1 2" key="1">
    <citation type="journal article" date="2015" name="Genome Announc.">
        <title>Complete Genome Sequencing of Protease-Producing Novel Arthrobacter sp. Strain IHBB 11108 Using PacBio Single-Molecule Real-Time Sequencing Technology.</title>
        <authorList>
            <person name="Kiran S."/>
            <person name="Swarnkar M.K."/>
            <person name="Pal M."/>
            <person name="Thakur R."/>
            <person name="Tewari R."/>
            <person name="Singh A.K."/>
            <person name="Gulati A."/>
        </authorList>
    </citation>
    <scope>NUCLEOTIDE SEQUENCE [LARGE SCALE GENOMIC DNA]</scope>
    <source>
        <strain evidence="1 2">IHBB 11108</strain>
    </source>
</reference>
<gene>
    <name evidence="1" type="ORF">UM93_02090</name>
</gene>
<organism evidence="1 2">
    <name type="scientific">Psychromicrobium lacuslunae</name>
    <dbReference type="NCBI Taxonomy" id="1618207"/>
    <lineage>
        <taxon>Bacteria</taxon>
        <taxon>Bacillati</taxon>
        <taxon>Actinomycetota</taxon>
        <taxon>Actinomycetes</taxon>
        <taxon>Micrococcales</taxon>
        <taxon>Micrococcaceae</taxon>
        <taxon>Psychromicrobium</taxon>
    </lineage>
</organism>
<dbReference type="HOGENOM" id="CLU_1871132_0_0_11"/>
<sequence>MYTSNELSKSQTSPALPLNLGRNHLANASLTKAASIQGAFVVLEGDYGGQTYAVFLASRVKCSEPLLHELLYDIDALHWNNRDGAQLSYFCFSVGEIMGGGMGGGIARKSGWTHPDLRKGVGRRIRAVLNGDRLYL</sequence>
<protein>
    <submittedName>
        <fullName evidence="1">Uncharacterized protein</fullName>
    </submittedName>
</protein>
<name>A0A0D4BWZ8_9MICC</name>
<dbReference type="STRING" id="1618207.UM93_02090"/>
<dbReference type="KEGG" id="ari:UM93_02090"/>
<dbReference type="PATRIC" id="fig|1618207.4.peg.427"/>
<dbReference type="OrthoDB" id="2631678at2"/>
<evidence type="ECO:0000313" key="2">
    <source>
        <dbReference type="Proteomes" id="UP000061839"/>
    </source>
</evidence>
<keyword evidence="2" id="KW-1185">Reference proteome</keyword>